<dbReference type="EnsemblProtists" id="EOD28036">
    <property type="protein sequence ID" value="EOD28036"/>
    <property type="gene ID" value="EMIHUDRAFT_235230"/>
</dbReference>
<dbReference type="KEGG" id="ehx:EMIHUDRAFT_235230"/>
<dbReference type="SUPFAM" id="SSF53335">
    <property type="entry name" value="S-adenosyl-L-methionine-dependent methyltransferases"/>
    <property type="match status" value="1"/>
</dbReference>
<dbReference type="InterPro" id="IPR029063">
    <property type="entry name" value="SAM-dependent_MTases_sf"/>
</dbReference>
<dbReference type="CDD" id="cd02440">
    <property type="entry name" value="AdoMet_MTases"/>
    <property type="match status" value="1"/>
</dbReference>
<protein>
    <recommendedName>
        <fullName evidence="1">Rhodanese domain-containing protein</fullName>
    </recommendedName>
</protein>
<proteinExistence type="predicted"/>
<dbReference type="Gene3D" id="3.40.250.10">
    <property type="entry name" value="Rhodanese-like domain"/>
    <property type="match status" value="1"/>
</dbReference>
<dbReference type="SUPFAM" id="SSF52821">
    <property type="entry name" value="Rhodanese/Cell cycle control phosphatase"/>
    <property type="match status" value="1"/>
</dbReference>
<dbReference type="Gene3D" id="3.40.50.150">
    <property type="entry name" value="Vaccinia Virus protein VP39"/>
    <property type="match status" value="1"/>
</dbReference>
<dbReference type="AlphaFoldDB" id="A0A0D3JX01"/>
<dbReference type="OMA" id="WFQLPAK"/>
<reference evidence="2" key="2">
    <citation type="submission" date="2024-10" db="UniProtKB">
        <authorList>
            <consortium name="EnsemblProtists"/>
        </authorList>
    </citation>
    <scope>IDENTIFICATION</scope>
</reference>
<evidence type="ECO:0000313" key="2">
    <source>
        <dbReference type="EnsemblProtists" id="EOD28036"/>
    </source>
</evidence>
<dbReference type="InterPro" id="IPR041698">
    <property type="entry name" value="Methyltransf_25"/>
</dbReference>
<keyword evidence="3" id="KW-1185">Reference proteome</keyword>
<evidence type="ECO:0000259" key="1">
    <source>
        <dbReference type="PROSITE" id="PS50206"/>
    </source>
</evidence>
<dbReference type="Proteomes" id="UP000013827">
    <property type="component" value="Unassembled WGS sequence"/>
</dbReference>
<feature type="domain" description="Rhodanese" evidence="1">
    <location>
        <begin position="62"/>
        <end position="105"/>
    </location>
</feature>
<reference evidence="3" key="1">
    <citation type="journal article" date="2013" name="Nature">
        <title>Pan genome of the phytoplankton Emiliania underpins its global distribution.</title>
        <authorList>
            <person name="Read B.A."/>
            <person name="Kegel J."/>
            <person name="Klute M.J."/>
            <person name="Kuo A."/>
            <person name="Lefebvre S.C."/>
            <person name="Maumus F."/>
            <person name="Mayer C."/>
            <person name="Miller J."/>
            <person name="Monier A."/>
            <person name="Salamov A."/>
            <person name="Young J."/>
            <person name="Aguilar M."/>
            <person name="Claverie J.M."/>
            <person name="Frickenhaus S."/>
            <person name="Gonzalez K."/>
            <person name="Herman E.K."/>
            <person name="Lin Y.C."/>
            <person name="Napier J."/>
            <person name="Ogata H."/>
            <person name="Sarno A.F."/>
            <person name="Shmutz J."/>
            <person name="Schroeder D."/>
            <person name="de Vargas C."/>
            <person name="Verret F."/>
            <person name="von Dassow P."/>
            <person name="Valentin K."/>
            <person name="Van de Peer Y."/>
            <person name="Wheeler G."/>
            <person name="Dacks J.B."/>
            <person name="Delwiche C.F."/>
            <person name="Dyhrman S.T."/>
            <person name="Glockner G."/>
            <person name="John U."/>
            <person name="Richards T."/>
            <person name="Worden A.Z."/>
            <person name="Zhang X."/>
            <person name="Grigoriev I.V."/>
            <person name="Allen A.E."/>
            <person name="Bidle K."/>
            <person name="Borodovsky M."/>
            <person name="Bowler C."/>
            <person name="Brownlee C."/>
            <person name="Cock J.M."/>
            <person name="Elias M."/>
            <person name="Gladyshev V.N."/>
            <person name="Groth M."/>
            <person name="Guda C."/>
            <person name="Hadaegh A."/>
            <person name="Iglesias-Rodriguez M.D."/>
            <person name="Jenkins J."/>
            <person name="Jones B.M."/>
            <person name="Lawson T."/>
            <person name="Leese F."/>
            <person name="Lindquist E."/>
            <person name="Lobanov A."/>
            <person name="Lomsadze A."/>
            <person name="Malik S.B."/>
            <person name="Marsh M.E."/>
            <person name="Mackinder L."/>
            <person name="Mock T."/>
            <person name="Mueller-Roeber B."/>
            <person name="Pagarete A."/>
            <person name="Parker M."/>
            <person name="Probert I."/>
            <person name="Quesneville H."/>
            <person name="Raines C."/>
            <person name="Rensing S.A."/>
            <person name="Riano-Pachon D.M."/>
            <person name="Richier S."/>
            <person name="Rokitta S."/>
            <person name="Shiraiwa Y."/>
            <person name="Soanes D.M."/>
            <person name="van der Giezen M."/>
            <person name="Wahlund T.M."/>
            <person name="Williams B."/>
            <person name="Wilson W."/>
            <person name="Wolfe G."/>
            <person name="Wurch L.L."/>
        </authorList>
    </citation>
    <scope>NUCLEOTIDE SEQUENCE</scope>
</reference>
<dbReference type="HOGENOM" id="CLU_059838_0_0_1"/>
<dbReference type="Pfam" id="PF13649">
    <property type="entry name" value="Methyltransf_25"/>
    <property type="match status" value="1"/>
</dbReference>
<name>A0A0D3JX01_EMIH1</name>
<organism evidence="2 3">
    <name type="scientific">Emiliania huxleyi (strain CCMP1516)</name>
    <dbReference type="NCBI Taxonomy" id="280463"/>
    <lineage>
        <taxon>Eukaryota</taxon>
        <taxon>Haptista</taxon>
        <taxon>Haptophyta</taxon>
        <taxon>Prymnesiophyceae</taxon>
        <taxon>Isochrysidales</taxon>
        <taxon>Noelaerhabdaceae</taxon>
        <taxon>Emiliania</taxon>
    </lineage>
</organism>
<dbReference type="PROSITE" id="PS50206">
    <property type="entry name" value="RHODANESE_3"/>
    <property type="match status" value="1"/>
</dbReference>
<evidence type="ECO:0000313" key="3">
    <source>
        <dbReference type="Proteomes" id="UP000013827"/>
    </source>
</evidence>
<sequence length="336" mass="36450">MWLDCTHLRFAQETPFSFIHASYWPSCVTRIHLPTSCFCHSSIQSRLLPAAALSAPASFLAAGEPPVVVDLRPREAFEQCHLSGSSSLPLTSLRARLFELPPPGEWPLTLVGSAAELETARALLLPKGWEFEERHADDSAFWEGAASESGPDSAPLLRPNAFLASALRQVDLPEAGAAIDVGCGSGRDAVFLAQTLGDTWETIGVDNHKGALERAQRLADGCGVSAAFALANVRKQSLSDLTERPISIVHGCRFLDRPLLRALPEVVAPGGLVVWSTFLDGDGPPQAPPFRPSRRLQRGEMEHLFGESRGFEVLRAEEGTLLTRGVWESAQNRDKS</sequence>
<dbReference type="GeneID" id="17273581"/>
<dbReference type="PaxDb" id="2903-EOD28036"/>
<dbReference type="RefSeq" id="XP_005780465.1">
    <property type="nucleotide sequence ID" value="XM_005780408.1"/>
</dbReference>
<accession>A0A0D3JX01</accession>
<dbReference type="InterPro" id="IPR001763">
    <property type="entry name" value="Rhodanese-like_dom"/>
</dbReference>
<dbReference type="InterPro" id="IPR036873">
    <property type="entry name" value="Rhodanese-like_dom_sf"/>
</dbReference>